<accession>A0A4Y8WL24</accession>
<organism evidence="3 4">
    <name type="scientific">Vibrio ouci</name>
    <dbReference type="NCBI Taxonomy" id="2499078"/>
    <lineage>
        <taxon>Bacteria</taxon>
        <taxon>Pseudomonadati</taxon>
        <taxon>Pseudomonadota</taxon>
        <taxon>Gammaproteobacteria</taxon>
        <taxon>Vibrionales</taxon>
        <taxon>Vibrionaceae</taxon>
        <taxon>Vibrio</taxon>
    </lineage>
</organism>
<feature type="transmembrane region" description="Helical" evidence="1">
    <location>
        <begin position="121"/>
        <end position="139"/>
    </location>
</feature>
<evidence type="ECO:0000313" key="4">
    <source>
        <dbReference type="Proteomes" id="UP000297753"/>
    </source>
</evidence>
<dbReference type="RefSeq" id="WP_134833670.1">
    <property type="nucleotide sequence ID" value="NZ_SATR01000001.1"/>
</dbReference>
<dbReference type="AlphaFoldDB" id="A0A4Y8WL24"/>
<dbReference type="EMBL" id="SATR01000001">
    <property type="protein sequence ID" value="TFH93409.1"/>
    <property type="molecule type" value="Genomic_DNA"/>
</dbReference>
<keyword evidence="1" id="KW-0812">Transmembrane</keyword>
<dbReference type="InterPro" id="IPR046554">
    <property type="entry name" value="DUF6708"/>
</dbReference>
<proteinExistence type="predicted"/>
<reference evidence="3 4" key="1">
    <citation type="submission" date="2019-01" db="EMBL/GenBank/DDBJ databases">
        <title>Vibrio BEI176 sp. nov, a marine bacterium isolated from China: eastern marignal seas.</title>
        <authorList>
            <person name="Li B."/>
        </authorList>
    </citation>
    <scope>NUCLEOTIDE SEQUENCE [LARGE SCALE GENOMIC DNA]</scope>
    <source>
        <strain evidence="3 4">BEI176</strain>
    </source>
</reference>
<evidence type="ECO:0000313" key="3">
    <source>
        <dbReference type="EMBL" id="TFH93409.1"/>
    </source>
</evidence>
<name>A0A4Y8WL24_9VIBR</name>
<evidence type="ECO:0000259" key="2">
    <source>
        <dbReference type="Pfam" id="PF20455"/>
    </source>
</evidence>
<keyword evidence="1" id="KW-1133">Transmembrane helix</keyword>
<keyword evidence="4" id="KW-1185">Reference proteome</keyword>
<feature type="transmembrane region" description="Helical" evidence="1">
    <location>
        <begin position="78"/>
        <end position="101"/>
    </location>
</feature>
<feature type="domain" description="DUF6708" evidence="2">
    <location>
        <begin position="138"/>
        <end position="332"/>
    </location>
</feature>
<dbReference type="OrthoDB" id="6352119at2"/>
<comment type="caution">
    <text evidence="3">The sequence shown here is derived from an EMBL/GenBank/DDBJ whole genome shotgun (WGS) entry which is preliminary data.</text>
</comment>
<protein>
    <recommendedName>
        <fullName evidence="2">DUF6708 domain-containing protein</fullName>
    </recommendedName>
</protein>
<keyword evidence="1" id="KW-0472">Membrane</keyword>
<dbReference type="Pfam" id="PF20455">
    <property type="entry name" value="DUF6708"/>
    <property type="match status" value="1"/>
</dbReference>
<dbReference type="Proteomes" id="UP000297753">
    <property type="component" value="Unassembled WGS sequence"/>
</dbReference>
<gene>
    <name evidence="3" type="ORF">ELS82_00180</name>
</gene>
<evidence type="ECO:0000256" key="1">
    <source>
        <dbReference type="SAM" id="Phobius"/>
    </source>
</evidence>
<sequence>MAKEQGIELDFNLSDQRPLAGEVRAYPLGEALFFSPKPLPSASVIPNGLGESNQILEINETYMDVGQANQGKAFQVQLIMFCIMLGVMVVTFIFFAGAFAANERFGGFLKALLAGVRDDGLIIGSILLIPLFLGWYTIIQTSLKKSRQKPIRFNRQRREVCYFDECNKKPTIIPWEETVSWVSMHKGFTGSAIVSNVTFGMAFPDSTGKDYWMFKRPVGIMEEGQRSWEIIRCYMEEEPEYWAQKAKDENRQSFDESRLQIKQKFKNGSKPIFAMSMSDPTASYFNMFGYYMFNILCLWKLPYLVSEWDSKISMAKFPKEVDEWSKAIPKEEWAKPSEELRKQKAAAEAHYAAGGSLTTLQKLVA</sequence>